<dbReference type="PANTHER" id="PTHR21420:SF10">
    <property type="entry name" value="GDP-FUCOSE PROTEIN O-FUCOSYLTRANSFERASE 1"/>
    <property type="match status" value="1"/>
</dbReference>
<evidence type="ECO:0000256" key="14">
    <source>
        <dbReference type="ARBA" id="ARBA00033080"/>
    </source>
</evidence>
<evidence type="ECO:0000256" key="12">
    <source>
        <dbReference type="ARBA" id="ARBA00023253"/>
    </source>
</evidence>
<comment type="catalytic activity">
    <reaction evidence="16">
        <text>L-seryl-[protein] + GDP-beta-L-fucose = 3-O-(alpha-L-fucosyl)-L-seryl-[protein] + GDP + H(+)</text>
        <dbReference type="Rhea" id="RHEA:63644"/>
        <dbReference type="Rhea" id="RHEA-COMP:9863"/>
        <dbReference type="Rhea" id="RHEA-COMP:17914"/>
        <dbReference type="ChEBI" id="CHEBI:15378"/>
        <dbReference type="ChEBI" id="CHEBI:29999"/>
        <dbReference type="ChEBI" id="CHEBI:57273"/>
        <dbReference type="ChEBI" id="CHEBI:58189"/>
        <dbReference type="ChEBI" id="CHEBI:189632"/>
        <dbReference type="EC" id="2.4.1.221"/>
    </reaction>
    <physiologicalReaction direction="left-to-right" evidence="16">
        <dbReference type="Rhea" id="RHEA:63645"/>
    </physiologicalReaction>
</comment>
<evidence type="ECO:0000256" key="7">
    <source>
        <dbReference type="ARBA" id="ARBA00022679"/>
    </source>
</evidence>
<evidence type="ECO:0000256" key="5">
    <source>
        <dbReference type="ARBA" id="ARBA00021745"/>
    </source>
</evidence>
<evidence type="ECO:0000256" key="16">
    <source>
        <dbReference type="ARBA" id="ARBA00048647"/>
    </source>
</evidence>
<evidence type="ECO:0000256" key="3">
    <source>
        <dbReference type="ARBA" id="ARBA00010626"/>
    </source>
</evidence>
<dbReference type="GO" id="GO:0007219">
    <property type="term" value="P:Notch signaling pathway"/>
    <property type="evidence" value="ECO:0007669"/>
    <property type="project" value="UniProtKB-KW"/>
</dbReference>
<protein>
    <recommendedName>
        <fullName evidence="5">GDP-fucose protein O-fucosyltransferase 1</fullName>
        <ecNumber evidence="4">2.4.1.221</ecNumber>
    </recommendedName>
    <alternativeName>
        <fullName evidence="14">Peptide-O-fucosyltransferase 1</fullName>
    </alternativeName>
</protein>
<dbReference type="GO" id="GO:0005783">
    <property type="term" value="C:endoplasmic reticulum"/>
    <property type="evidence" value="ECO:0007669"/>
    <property type="project" value="UniProtKB-SubCell"/>
</dbReference>
<feature type="chain" id="PRO_5043707715" description="GDP-fucose protein O-fucosyltransferase 1" evidence="17">
    <location>
        <begin position="18"/>
        <end position="382"/>
    </location>
</feature>
<evidence type="ECO:0000256" key="10">
    <source>
        <dbReference type="ARBA" id="ARBA00023157"/>
    </source>
</evidence>
<evidence type="ECO:0000256" key="6">
    <source>
        <dbReference type="ARBA" id="ARBA00022676"/>
    </source>
</evidence>
<dbReference type="EMBL" id="OZ034835">
    <property type="protein sequence ID" value="CAL1676932.1"/>
    <property type="molecule type" value="Genomic_DNA"/>
</dbReference>
<comment type="catalytic activity">
    <reaction evidence="15">
        <text>L-threonyl-[protein] + GDP-beta-L-fucose = 3-O-(alpha-L-fucosyl)-L-threonyl-[protein] + GDP + H(+)</text>
        <dbReference type="Rhea" id="RHEA:70491"/>
        <dbReference type="Rhea" id="RHEA-COMP:11060"/>
        <dbReference type="Rhea" id="RHEA-COMP:17915"/>
        <dbReference type="ChEBI" id="CHEBI:15378"/>
        <dbReference type="ChEBI" id="CHEBI:30013"/>
        <dbReference type="ChEBI" id="CHEBI:57273"/>
        <dbReference type="ChEBI" id="CHEBI:58189"/>
        <dbReference type="ChEBI" id="CHEBI:189631"/>
        <dbReference type="EC" id="2.4.1.221"/>
    </reaction>
    <physiologicalReaction direction="left-to-right" evidence="15">
        <dbReference type="Rhea" id="RHEA:70492"/>
    </physiologicalReaction>
</comment>
<comment type="subcellular location">
    <subcellularLocation>
        <location evidence="1">Endoplasmic reticulum</location>
    </subcellularLocation>
</comment>
<dbReference type="Proteomes" id="UP001497644">
    <property type="component" value="Chromosome 12"/>
</dbReference>
<dbReference type="EC" id="2.4.1.221" evidence="4"/>
<evidence type="ECO:0000256" key="1">
    <source>
        <dbReference type="ARBA" id="ARBA00004240"/>
    </source>
</evidence>
<keyword evidence="6" id="KW-0328">Glycosyltransferase</keyword>
<comment type="pathway">
    <text evidence="2">Protein modification; protein glycosylation.</text>
</comment>
<evidence type="ECO:0000313" key="18">
    <source>
        <dbReference type="EMBL" id="CAL1676932.1"/>
    </source>
</evidence>
<keyword evidence="10" id="KW-1015">Disulfide bond</keyword>
<evidence type="ECO:0000256" key="4">
    <source>
        <dbReference type="ARBA" id="ARBA00012196"/>
    </source>
</evidence>
<dbReference type="PANTHER" id="PTHR21420">
    <property type="entry name" value="GDP-FUCOSE PROTEIN O-FUCOSYLTRANSFERASE 1"/>
    <property type="match status" value="1"/>
</dbReference>
<evidence type="ECO:0000256" key="11">
    <source>
        <dbReference type="ARBA" id="ARBA00023180"/>
    </source>
</evidence>
<reference evidence="18" key="1">
    <citation type="submission" date="2024-04" db="EMBL/GenBank/DDBJ databases">
        <authorList>
            <consortium name="Molecular Ecology Group"/>
        </authorList>
    </citation>
    <scope>NUCLEOTIDE SEQUENCE</scope>
</reference>
<gene>
    <name evidence="18" type="ORF">LPLAT_LOCUS3027</name>
</gene>
<keyword evidence="17" id="KW-0732">Signal</keyword>
<evidence type="ECO:0000313" key="19">
    <source>
        <dbReference type="Proteomes" id="UP001497644"/>
    </source>
</evidence>
<dbReference type="GO" id="GO:0006004">
    <property type="term" value="P:fucose metabolic process"/>
    <property type="evidence" value="ECO:0007669"/>
    <property type="project" value="UniProtKB-KW"/>
</dbReference>
<evidence type="ECO:0000256" key="8">
    <source>
        <dbReference type="ARBA" id="ARBA00022824"/>
    </source>
</evidence>
<dbReference type="CDD" id="cd11302">
    <property type="entry name" value="O-FucT-1"/>
    <property type="match status" value="1"/>
</dbReference>
<keyword evidence="13" id="KW-0119">Carbohydrate metabolism</keyword>
<evidence type="ECO:0000256" key="17">
    <source>
        <dbReference type="SAM" id="SignalP"/>
    </source>
</evidence>
<dbReference type="AlphaFoldDB" id="A0AAV2NBK3"/>
<evidence type="ECO:0000256" key="15">
    <source>
        <dbReference type="ARBA" id="ARBA00047273"/>
    </source>
</evidence>
<accession>A0AAV2NBK3</accession>
<dbReference type="InterPro" id="IPR039922">
    <property type="entry name" value="POFUT1"/>
</dbReference>
<keyword evidence="11" id="KW-0325">Glycoprotein</keyword>
<dbReference type="Gene3D" id="3.40.50.11350">
    <property type="match status" value="1"/>
</dbReference>
<keyword evidence="12" id="KW-0294">Fucose metabolism</keyword>
<keyword evidence="7" id="KW-0808">Transferase</keyword>
<dbReference type="InterPro" id="IPR019378">
    <property type="entry name" value="GDP-Fuc_O-FucTrfase"/>
</dbReference>
<feature type="signal peptide" evidence="17">
    <location>
        <begin position="1"/>
        <end position="17"/>
    </location>
</feature>
<evidence type="ECO:0000256" key="2">
    <source>
        <dbReference type="ARBA" id="ARBA00004922"/>
    </source>
</evidence>
<name>A0AAV2NBK3_9HYME</name>
<organism evidence="18 19">
    <name type="scientific">Lasius platythorax</name>
    <dbReference type="NCBI Taxonomy" id="488582"/>
    <lineage>
        <taxon>Eukaryota</taxon>
        <taxon>Metazoa</taxon>
        <taxon>Ecdysozoa</taxon>
        <taxon>Arthropoda</taxon>
        <taxon>Hexapoda</taxon>
        <taxon>Insecta</taxon>
        <taxon>Pterygota</taxon>
        <taxon>Neoptera</taxon>
        <taxon>Endopterygota</taxon>
        <taxon>Hymenoptera</taxon>
        <taxon>Apocrita</taxon>
        <taxon>Aculeata</taxon>
        <taxon>Formicoidea</taxon>
        <taxon>Formicidae</taxon>
        <taxon>Formicinae</taxon>
        <taxon>Lasius</taxon>
        <taxon>Lasius</taxon>
    </lineage>
</organism>
<proteinExistence type="inferred from homology"/>
<comment type="similarity">
    <text evidence="3">Belongs to the glycosyltransferase 65 family.</text>
</comment>
<dbReference type="Pfam" id="PF10250">
    <property type="entry name" value="O-FucT"/>
    <property type="match status" value="1"/>
</dbReference>
<dbReference type="GO" id="GO:0046922">
    <property type="term" value="F:peptide-O-fucosyltransferase activity"/>
    <property type="evidence" value="ECO:0007669"/>
    <property type="project" value="UniProtKB-EC"/>
</dbReference>
<sequence length="382" mass="43977">MLRTSIFILFFIHIVYCQDVDFDRNGYIAYCPCMGRFGNQADHFLGALGFAKSLNRTLLLPAWVEYRTGETRSIQVPFDNYFNVSQVQNCHKVLLMEDFMRDIASRVWPPEERVSFCYSSRTGSEGESCNAKQGNPFGPFWDTYNVDFVQSEFYGPLHYDVHHTDMKVQWRKRYPAATWPVLAFTGAPGSFPVQFENKHLQKCLNWNNDMLNKAKTFIKEKLPKGAFVGIHLRNGIDWVRACEHISFTPNLFAAPQCLGYRNERGKATMSMCLPSFELIVRHLKRVIRNGNDIKSVFVASDNNYMLDKLGEALARMKIPVFRQEPPASPHLDLAILGRANYFIGNCISSFSAFVAREREVKGYPTFFWGFPNERSSTFHSEL</sequence>
<keyword evidence="9" id="KW-0914">Notch signaling pathway</keyword>
<keyword evidence="19" id="KW-1185">Reference proteome</keyword>
<keyword evidence="8" id="KW-0256">Endoplasmic reticulum</keyword>
<dbReference type="Gene3D" id="3.40.50.11340">
    <property type="match status" value="1"/>
</dbReference>
<evidence type="ECO:0000256" key="9">
    <source>
        <dbReference type="ARBA" id="ARBA00022976"/>
    </source>
</evidence>
<evidence type="ECO:0000256" key="13">
    <source>
        <dbReference type="ARBA" id="ARBA00023277"/>
    </source>
</evidence>